<feature type="compositionally biased region" description="Low complexity" evidence="4">
    <location>
        <begin position="463"/>
        <end position="487"/>
    </location>
</feature>
<feature type="region of interest" description="Disordered" evidence="4">
    <location>
        <begin position="1368"/>
        <end position="1404"/>
    </location>
</feature>
<feature type="domain" description="Nucleoporin Nup159/Nup146 N-terminal" evidence="5">
    <location>
        <begin position="53"/>
        <end position="438"/>
    </location>
</feature>
<feature type="compositionally biased region" description="Polar residues" evidence="4">
    <location>
        <begin position="741"/>
        <end position="750"/>
    </location>
</feature>
<dbReference type="GO" id="GO:0008139">
    <property type="term" value="F:nuclear localization sequence binding"/>
    <property type="evidence" value="ECO:0007669"/>
    <property type="project" value="TreeGrafter"/>
</dbReference>
<dbReference type="InterPro" id="IPR039462">
    <property type="entry name" value="Nup159/Nup146_N"/>
</dbReference>
<dbReference type="Gene3D" id="2.130.10.10">
    <property type="entry name" value="YVTN repeat-like/Quinoprotein amine dehydrogenase"/>
    <property type="match status" value="1"/>
</dbReference>
<evidence type="ECO:0000256" key="2">
    <source>
        <dbReference type="ARBA" id="ARBA00022448"/>
    </source>
</evidence>
<feature type="compositionally biased region" description="Acidic residues" evidence="4">
    <location>
        <begin position="931"/>
        <end position="977"/>
    </location>
</feature>
<organism evidence="6 7">
    <name type="scientific">Aspergillus sclerotioniger CBS 115572</name>
    <dbReference type="NCBI Taxonomy" id="1450535"/>
    <lineage>
        <taxon>Eukaryota</taxon>
        <taxon>Fungi</taxon>
        <taxon>Dikarya</taxon>
        <taxon>Ascomycota</taxon>
        <taxon>Pezizomycotina</taxon>
        <taxon>Eurotiomycetes</taxon>
        <taxon>Eurotiomycetidae</taxon>
        <taxon>Eurotiales</taxon>
        <taxon>Aspergillaceae</taxon>
        <taxon>Aspergillus</taxon>
        <taxon>Aspergillus subgen. Circumdati</taxon>
    </lineage>
</organism>
<dbReference type="InterPro" id="IPR026054">
    <property type="entry name" value="Nucleoporin"/>
</dbReference>
<dbReference type="STRING" id="1450535.A0A317V1Y9"/>
<accession>A0A317V1Y9</accession>
<dbReference type="SUPFAM" id="SSF117289">
    <property type="entry name" value="Nucleoporin domain"/>
    <property type="match status" value="1"/>
</dbReference>
<dbReference type="RefSeq" id="XP_025462117.1">
    <property type="nucleotide sequence ID" value="XM_025609475.1"/>
</dbReference>
<feature type="compositionally biased region" description="Polar residues" evidence="4">
    <location>
        <begin position="1392"/>
        <end position="1402"/>
    </location>
</feature>
<dbReference type="GeneID" id="37111618"/>
<keyword evidence="7" id="KW-1185">Reference proteome</keyword>
<evidence type="ECO:0000256" key="3">
    <source>
        <dbReference type="ARBA" id="ARBA00023242"/>
    </source>
</evidence>
<dbReference type="GO" id="GO:0005643">
    <property type="term" value="C:nuclear pore"/>
    <property type="evidence" value="ECO:0007669"/>
    <property type="project" value="TreeGrafter"/>
</dbReference>
<feature type="compositionally biased region" description="Polar residues" evidence="4">
    <location>
        <begin position="819"/>
        <end position="836"/>
    </location>
</feature>
<evidence type="ECO:0000259" key="5">
    <source>
        <dbReference type="Pfam" id="PF16755"/>
    </source>
</evidence>
<feature type="region of interest" description="Disordered" evidence="4">
    <location>
        <begin position="458"/>
        <end position="556"/>
    </location>
</feature>
<keyword evidence="3" id="KW-0539">Nucleus</keyword>
<name>A0A317V1Y9_9EURO</name>
<feature type="compositionally biased region" description="Polar residues" evidence="4">
    <location>
        <begin position="997"/>
        <end position="1014"/>
    </location>
</feature>
<feature type="compositionally biased region" description="Basic and acidic residues" evidence="4">
    <location>
        <begin position="1076"/>
        <end position="1096"/>
    </location>
</feature>
<feature type="compositionally biased region" description="Low complexity" evidence="4">
    <location>
        <begin position="843"/>
        <end position="856"/>
    </location>
</feature>
<dbReference type="FunFam" id="2.130.10.10:FF:000645">
    <property type="entry name" value="Putative nuclear pore complex subunit Nup159"/>
    <property type="match status" value="1"/>
</dbReference>
<sequence>MAFNFGASNPAGGSAELGPELPDVYAEEVGFKGVSGDSNVRLLNTPWPEDALPNPTSSLLAVAPTKGVVVGAGPDALYVASSSAIRTAISAPTGEDKVKTKPFQVQATVPIPTRPTHITFASGDSALVLATENGTQLSVFETASLLQGNAQPALSIPTNGTTFRFLAPNPAQPEESHSSLLALVTTGGDLLIADLKAGNLLSGPNGQVLKSGVSTVCWSNKGKQLVAGLADGTGYQMTPEGAQKDIIPRPSDLEDNHHVSSIAWLENDVFLMVYTSNAAEDDMGQTPSSPYYVITRRKQAPFLIQKLPELCMPFGVKRAPAYQFIARLRDYKPHLKDVLIVSSTASTDVGLITRADQPLASDDAAKATTGLFVTTEVNDDTKRASLPLKESTEETSVIGLGVDLSSTENVVAPIAGEDIAESSTPLPNLLLLNHEGILSSWWFVYADSIRQKIPYHGMASEGQQQQPVQPVQAAQPVQPTQQAQIQPPKQPAFGQSSFGSPSLGASPFGKPSAAPAFGSPSTLGARQQPSFGTPSFGAPSFGTPSQPGASFSTASPQFGRSGFGAVGAASTFGQPSTPGKSLGFAASSTGAGGGFGSFANSGGFGGLATSKPAGESPFAAVSGASPFAKSSVPSPFGNKTDTDTAFPPPKSDEPKSLFGQSSGGFVLGSSFKGDGTAVNDGPKPDKPSGLFSFGPSMDELVSSDKSSPPTESMDDMEDEPAAPAKPEPKEPTSVFGAPSKIETSAPSSLFGSKPAPPNPFGQPANPFGQNQATKSPFTLFGNTTTKTTASPLSPPSEKTTVATTPLTKTPSEDAHRTPLASSMQTPLPPDSTSKTSYGPGDTSASSNVSKSSVDDAPLPPDFTVKAKPAPADVGGEPPLPPDFTAKLPEEEEEIDEADAEEAPLPPDPSVRKPSATPKEEPGPVLEHSDADESERESEEGDEEEEEGDEVGDEEDESDFEDSGEDVSQDISEAESPEESPKATPEGSFEFGVGTKGSLFSQTAKPGPTQPQAQRTLFGEIGKPVFPAFQNREPPRSPSPVRAGPQKSLFKRSSQKPVVSKSPGSTLAARKASLTESARRESLLRPQPKKTEPQVDLEAKQIEEEAQALSDDDEDERLRADLARPLEPVPTLDPFLPHQDYAGETSKPGIPGQIERLYRDINSMVDTLGINSRSLASFLLYQKQSPNANWVGMLKEEHPANILDEKLLLCEIEKLDDAVVMLAGSLEEQRVQGVEEKLESCRDLLSKDILTLRAQCASIRKTLDAHTEAAAIISAPLSAEQVNLQQDLRSASTDIQAKLADLESAVSLLRAKIADAPRPDGAGARQATRRPTVEAVTSTIATMMNMAESKRSDIDVLEVQLKKLGIDTSAPAASREGSPFTTPRKGVARFPTTPGSDGPTSAYHTPDSAARGLNFRSSINGSARASRLRSVEGVGELVSKEETAQWKTKKQRRQHMVSSLMKAIGDNKCKVRGVDDL</sequence>
<dbReference type="PANTHER" id="PTHR23193:SF23">
    <property type="entry name" value="NUCLEAR PORE COMPLEX PROTEIN NUP153"/>
    <property type="match status" value="1"/>
</dbReference>
<feature type="compositionally biased region" description="Low complexity" evidence="4">
    <location>
        <begin position="798"/>
        <end position="809"/>
    </location>
</feature>
<keyword evidence="2" id="KW-0813">Transport</keyword>
<feature type="compositionally biased region" description="Acidic residues" evidence="4">
    <location>
        <begin position="889"/>
        <end position="901"/>
    </location>
</feature>
<feature type="compositionally biased region" description="Polar residues" evidence="4">
    <location>
        <begin position="519"/>
        <end position="533"/>
    </location>
</feature>
<dbReference type="InterPro" id="IPR015943">
    <property type="entry name" value="WD40/YVTN_repeat-like_dom_sf"/>
</dbReference>
<proteinExistence type="predicted"/>
<reference evidence="6 7" key="1">
    <citation type="submission" date="2016-12" db="EMBL/GenBank/DDBJ databases">
        <title>The genomes of Aspergillus section Nigri reveals drivers in fungal speciation.</title>
        <authorList>
            <consortium name="DOE Joint Genome Institute"/>
            <person name="Vesth T.C."/>
            <person name="Nybo J."/>
            <person name="Theobald S."/>
            <person name="Brandl J."/>
            <person name="Frisvad J.C."/>
            <person name="Nielsen K.F."/>
            <person name="Lyhne E.K."/>
            <person name="Kogle M.E."/>
            <person name="Kuo A."/>
            <person name="Riley R."/>
            <person name="Clum A."/>
            <person name="Nolan M."/>
            <person name="Lipzen A."/>
            <person name="Salamov A."/>
            <person name="Henrissat B."/>
            <person name="Wiebenga A."/>
            <person name="De Vries R.P."/>
            <person name="Grigoriev I.V."/>
            <person name="Mortensen U.H."/>
            <person name="Andersen M.R."/>
            <person name="Baker S.E."/>
        </authorList>
    </citation>
    <scope>NUCLEOTIDE SEQUENCE [LARGE SCALE GENOMIC DNA]</scope>
    <source>
        <strain evidence="6 7">CBS 115572</strain>
    </source>
</reference>
<feature type="compositionally biased region" description="Polar residues" evidence="4">
    <location>
        <begin position="542"/>
        <end position="556"/>
    </location>
</feature>
<feature type="region of interest" description="Disordered" evidence="4">
    <location>
        <begin position="604"/>
        <end position="1096"/>
    </location>
</feature>
<dbReference type="Pfam" id="PF16755">
    <property type="entry name" value="Beta-prop_NUP159_NUP214"/>
    <property type="match status" value="1"/>
</dbReference>
<comment type="caution">
    <text evidence="6">The sequence shown here is derived from an EMBL/GenBank/DDBJ whole genome shotgun (WGS) entry which is preliminary data.</text>
</comment>
<dbReference type="OrthoDB" id="248320at2759"/>
<dbReference type="GO" id="GO:0006606">
    <property type="term" value="P:protein import into nucleus"/>
    <property type="evidence" value="ECO:0007669"/>
    <property type="project" value="TreeGrafter"/>
</dbReference>
<gene>
    <name evidence="6" type="ORF">BO94DRAFT_503461</name>
</gene>
<comment type="subcellular location">
    <subcellularLocation>
        <location evidence="1">Nucleus</location>
    </subcellularLocation>
</comment>
<dbReference type="Proteomes" id="UP000246702">
    <property type="component" value="Unassembled WGS sequence"/>
</dbReference>
<dbReference type="GO" id="GO:0006405">
    <property type="term" value="P:RNA export from nucleus"/>
    <property type="evidence" value="ECO:0007669"/>
    <property type="project" value="TreeGrafter"/>
</dbReference>
<feature type="compositionally biased region" description="Basic and acidic residues" evidence="4">
    <location>
        <begin position="917"/>
        <end position="930"/>
    </location>
</feature>
<evidence type="ECO:0000313" key="6">
    <source>
        <dbReference type="EMBL" id="PWY68095.1"/>
    </source>
</evidence>
<evidence type="ECO:0000256" key="1">
    <source>
        <dbReference type="ARBA" id="ARBA00004123"/>
    </source>
</evidence>
<protein>
    <submittedName>
        <fullName evidence="6">Nuclear pore complex subunit Nup159</fullName>
    </submittedName>
</protein>
<evidence type="ECO:0000256" key="4">
    <source>
        <dbReference type="SAM" id="MobiDB-lite"/>
    </source>
</evidence>
<feature type="compositionally biased region" description="Polar residues" evidence="4">
    <location>
        <begin position="1054"/>
        <end position="1064"/>
    </location>
</feature>
<evidence type="ECO:0000313" key="7">
    <source>
        <dbReference type="Proteomes" id="UP000246702"/>
    </source>
</evidence>
<feature type="compositionally biased region" description="Polar residues" evidence="4">
    <location>
        <begin position="767"/>
        <end position="782"/>
    </location>
</feature>
<dbReference type="EMBL" id="MSFK01000045">
    <property type="protein sequence ID" value="PWY68095.1"/>
    <property type="molecule type" value="Genomic_DNA"/>
</dbReference>
<dbReference type="PANTHER" id="PTHR23193">
    <property type="entry name" value="NUCLEAR PORE COMPLEX PROTEIN NUP"/>
    <property type="match status" value="1"/>
</dbReference>
<dbReference type="GO" id="GO:0017056">
    <property type="term" value="F:structural constituent of nuclear pore"/>
    <property type="evidence" value="ECO:0007669"/>
    <property type="project" value="TreeGrafter"/>
</dbReference>